<evidence type="ECO:0000256" key="1">
    <source>
        <dbReference type="SAM" id="MobiDB-lite"/>
    </source>
</evidence>
<protein>
    <recommendedName>
        <fullName evidence="4">Reverse transcriptase Ty1/copia-type domain-containing protein</fullName>
    </recommendedName>
</protein>
<gene>
    <name evidence="2" type="ORF">Pmani_022577</name>
</gene>
<dbReference type="AlphaFoldDB" id="A0AAE1PDT1"/>
<evidence type="ECO:0000313" key="3">
    <source>
        <dbReference type="Proteomes" id="UP001292094"/>
    </source>
</evidence>
<feature type="compositionally biased region" description="Basic and acidic residues" evidence="1">
    <location>
        <begin position="26"/>
        <end position="35"/>
    </location>
</feature>
<evidence type="ECO:0008006" key="4">
    <source>
        <dbReference type="Google" id="ProtNLM"/>
    </source>
</evidence>
<name>A0AAE1PDT1_9EUCA</name>
<sequence length="175" mass="20211">MPKILGYESGNDDDMHYRSKPLCRQPTKDYPDHVKCKSKTNGANTDEGYARQNSSRVRNTPSYLKDYVLERDDDDENDMIAGFTIHYCHKVCETPNTYVGAIQSPDSQLWQKAMKEEIDALTESNTFELTELPEGRSFVGSKWVYSVKDDPHNGERHKARFVARLFFPNLWGRLP</sequence>
<accession>A0AAE1PDT1</accession>
<dbReference type="EMBL" id="JAWZYT010002260">
    <property type="protein sequence ID" value="KAK4305609.1"/>
    <property type="molecule type" value="Genomic_DNA"/>
</dbReference>
<feature type="region of interest" description="Disordered" evidence="1">
    <location>
        <begin position="1"/>
        <end position="56"/>
    </location>
</feature>
<keyword evidence="3" id="KW-1185">Reference proteome</keyword>
<reference evidence="2" key="1">
    <citation type="submission" date="2023-11" db="EMBL/GenBank/DDBJ databases">
        <title>Genome assemblies of two species of porcelain crab, Petrolisthes cinctipes and Petrolisthes manimaculis (Anomura: Porcellanidae).</title>
        <authorList>
            <person name="Angst P."/>
        </authorList>
    </citation>
    <scope>NUCLEOTIDE SEQUENCE</scope>
    <source>
        <strain evidence="2">PB745_02</strain>
        <tissue evidence="2">Gill</tissue>
    </source>
</reference>
<organism evidence="2 3">
    <name type="scientific">Petrolisthes manimaculis</name>
    <dbReference type="NCBI Taxonomy" id="1843537"/>
    <lineage>
        <taxon>Eukaryota</taxon>
        <taxon>Metazoa</taxon>
        <taxon>Ecdysozoa</taxon>
        <taxon>Arthropoda</taxon>
        <taxon>Crustacea</taxon>
        <taxon>Multicrustacea</taxon>
        <taxon>Malacostraca</taxon>
        <taxon>Eumalacostraca</taxon>
        <taxon>Eucarida</taxon>
        <taxon>Decapoda</taxon>
        <taxon>Pleocyemata</taxon>
        <taxon>Anomura</taxon>
        <taxon>Galatheoidea</taxon>
        <taxon>Porcellanidae</taxon>
        <taxon>Petrolisthes</taxon>
    </lineage>
</organism>
<evidence type="ECO:0000313" key="2">
    <source>
        <dbReference type="EMBL" id="KAK4305609.1"/>
    </source>
</evidence>
<proteinExistence type="predicted"/>
<dbReference type="Proteomes" id="UP001292094">
    <property type="component" value="Unassembled WGS sequence"/>
</dbReference>
<comment type="caution">
    <text evidence="2">The sequence shown here is derived from an EMBL/GenBank/DDBJ whole genome shotgun (WGS) entry which is preliminary data.</text>
</comment>